<sequence length="117" mass="13719">MTYFSVYPIGSFQTYKTRNIFLISRLICRELQHLQPPSCIINLMASSSLYESIDDLLQLPISQQVSPTKENRKWVQNFSDESLRVLDACGEIREVFSQTKGYPQKLQSSLRRRRNRD</sequence>
<name>A0A2G9HDA0_9LAMI</name>
<comment type="caution">
    <text evidence="1">The sequence shown here is derived from an EMBL/GenBank/DDBJ whole genome shotgun (WGS) entry which is preliminary data.</text>
</comment>
<organism evidence="1 2">
    <name type="scientific">Handroanthus impetiginosus</name>
    <dbReference type="NCBI Taxonomy" id="429701"/>
    <lineage>
        <taxon>Eukaryota</taxon>
        <taxon>Viridiplantae</taxon>
        <taxon>Streptophyta</taxon>
        <taxon>Embryophyta</taxon>
        <taxon>Tracheophyta</taxon>
        <taxon>Spermatophyta</taxon>
        <taxon>Magnoliopsida</taxon>
        <taxon>eudicotyledons</taxon>
        <taxon>Gunneridae</taxon>
        <taxon>Pentapetalae</taxon>
        <taxon>asterids</taxon>
        <taxon>lamiids</taxon>
        <taxon>Lamiales</taxon>
        <taxon>Bignoniaceae</taxon>
        <taxon>Crescentiina</taxon>
        <taxon>Tabebuia alliance</taxon>
        <taxon>Handroanthus</taxon>
    </lineage>
</organism>
<dbReference type="AlphaFoldDB" id="A0A2G9HDA0"/>
<dbReference type="PANTHER" id="PTHR33070">
    <property type="entry name" value="OS06G0725500 PROTEIN"/>
    <property type="match status" value="1"/>
</dbReference>
<reference evidence="2" key="1">
    <citation type="journal article" date="2018" name="Gigascience">
        <title>Genome assembly of the Pink Ipe (Handroanthus impetiginosus, Bignoniaceae), a highly valued, ecologically keystone Neotropical timber forest tree.</title>
        <authorList>
            <person name="Silva-Junior O.B."/>
            <person name="Grattapaglia D."/>
            <person name="Novaes E."/>
            <person name="Collevatti R.G."/>
        </authorList>
    </citation>
    <scope>NUCLEOTIDE SEQUENCE [LARGE SCALE GENOMIC DNA]</scope>
    <source>
        <strain evidence="2">cv. UFG-1</strain>
    </source>
</reference>
<evidence type="ECO:0000313" key="1">
    <source>
        <dbReference type="EMBL" id="PIN15478.1"/>
    </source>
</evidence>
<dbReference type="GO" id="GO:0048367">
    <property type="term" value="P:shoot system development"/>
    <property type="evidence" value="ECO:0007669"/>
    <property type="project" value="InterPro"/>
</dbReference>
<dbReference type="Proteomes" id="UP000231279">
    <property type="component" value="Unassembled WGS sequence"/>
</dbReference>
<protein>
    <submittedName>
        <fullName evidence="1">Uncharacterized protein</fullName>
    </submittedName>
</protein>
<dbReference type="EMBL" id="NKXS01002062">
    <property type="protein sequence ID" value="PIN15478.1"/>
    <property type="molecule type" value="Genomic_DNA"/>
</dbReference>
<dbReference type="GO" id="GO:0048364">
    <property type="term" value="P:root development"/>
    <property type="evidence" value="ECO:0007669"/>
    <property type="project" value="InterPro"/>
</dbReference>
<gene>
    <name evidence="1" type="ORF">CDL12_11879</name>
</gene>
<dbReference type="InterPro" id="IPR004320">
    <property type="entry name" value="BPS1_pln"/>
</dbReference>
<keyword evidence="2" id="KW-1185">Reference proteome</keyword>
<evidence type="ECO:0000313" key="2">
    <source>
        <dbReference type="Proteomes" id="UP000231279"/>
    </source>
</evidence>
<dbReference type="OrthoDB" id="912240at2759"/>
<dbReference type="PANTHER" id="PTHR33070:SF120">
    <property type="entry name" value="EXPRESSED PROTEIN"/>
    <property type="match status" value="1"/>
</dbReference>
<accession>A0A2G9HDA0</accession>
<dbReference type="Pfam" id="PF03087">
    <property type="entry name" value="BPS1"/>
    <property type="match status" value="1"/>
</dbReference>
<proteinExistence type="predicted"/>